<keyword evidence="6 7" id="KW-0472">Membrane</keyword>
<keyword evidence="4 7" id="KW-0812">Transmembrane</keyword>
<name>A0A1X7I645_9BACL</name>
<feature type="transmembrane region" description="Helical" evidence="7">
    <location>
        <begin position="206"/>
        <end position="231"/>
    </location>
</feature>
<evidence type="ECO:0000256" key="6">
    <source>
        <dbReference type="ARBA" id="ARBA00023136"/>
    </source>
</evidence>
<proteinExistence type="inferred from homology"/>
<evidence type="ECO:0000256" key="3">
    <source>
        <dbReference type="ARBA" id="ARBA00022475"/>
    </source>
</evidence>
<comment type="subcellular location">
    <subcellularLocation>
        <location evidence="1 7">Cell membrane</location>
        <topology evidence="1 7">Multi-pass membrane protein</topology>
    </subcellularLocation>
</comment>
<evidence type="ECO:0000313" key="9">
    <source>
        <dbReference type="EMBL" id="SMG09345.1"/>
    </source>
</evidence>
<dbReference type="CDD" id="cd06261">
    <property type="entry name" value="TM_PBP2"/>
    <property type="match status" value="1"/>
</dbReference>
<dbReference type="PANTHER" id="PTHR43744">
    <property type="entry name" value="ABC TRANSPORTER PERMEASE PROTEIN MG189-RELATED-RELATED"/>
    <property type="match status" value="1"/>
</dbReference>
<evidence type="ECO:0000259" key="8">
    <source>
        <dbReference type="PROSITE" id="PS50928"/>
    </source>
</evidence>
<feature type="transmembrane region" description="Helical" evidence="7">
    <location>
        <begin position="30"/>
        <end position="55"/>
    </location>
</feature>
<dbReference type="AlphaFoldDB" id="A0A1X7I645"/>
<dbReference type="SUPFAM" id="SSF161098">
    <property type="entry name" value="MetI-like"/>
    <property type="match status" value="1"/>
</dbReference>
<dbReference type="STRING" id="1852522.SAMN06295960_0123"/>
<accession>A0A1X7I645</accession>
<dbReference type="GO" id="GO:0055085">
    <property type="term" value="P:transmembrane transport"/>
    <property type="evidence" value="ECO:0007669"/>
    <property type="project" value="InterPro"/>
</dbReference>
<dbReference type="GO" id="GO:0005886">
    <property type="term" value="C:plasma membrane"/>
    <property type="evidence" value="ECO:0007669"/>
    <property type="project" value="UniProtKB-SubCell"/>
</dbReference>
<dbReference type="RefSeq" id="WP_085492432.1">
    <property type="nucleotide sequence ID" value="NZ_FXAZ01000001.1"/>
</dbReference>
<feature type="transmembrane region" description="Helical" evidence="7">
    <location>
        <begin position="268"/>
        <end position="287"/>
    </location>
</feature>
<evidence type="ECO:0000256" key="4">
    <source>
        <dbReference type="ARBA" id="ARBA00022692"/>
    </source>
</evidence>
<keyword evidence="5 7" id="KW-1133">Transmembrane helix</keyword>
<sequence>MTWLHRIRRSMASSWSMYRSDFRSLDKTQILLLFLLTVLAMFMLLPLVFIFNHAFKPLHELFLFPPTFFVQQATMQNFTDLLHATQDTFLPVTRFIFNSIMVTLLSTVGMVIFGALCAYPLSKHPFPGRKIVFGVILLSIMIAVETMGIPRYIVVKSLGIMNTYWGHVLPILALPVGVFLLKQFMDQVPNELLEAAKLDGASEWQIFMRIMIPIVTPAMATITILSFQTAWTNSETSALFMQDDAMKTLPFYVESLTSNLANTVARQGVAAAASLIIFVPNLMIFLLSQRKVIQTMAHSGIK</sequence>
<dbReference type="InterPro" id="IPR035906">
    <property type="entry name" value="MetI-like_sf"/>
</dbReference>
<evidence type="ECO:0000256" key="1">
    <source>
        <dbReference type="ARBA" id="ARBA00004651"/>
    </source>
</evidence>
<dbReference type="PROSITE" id="PS50928">
    <property type="entry name" value="ABC_TM1"/>
    <property type="match status" value="1"/>
</dbReference>
<evidence type="ECO:0000256" key="7">
    <source>
        <dbReference type="RuleBase" id="RU363032"/>
    </source>
</evidence>
<keyword evidence="2 7" id="KW-0813">Transport</keyword>
<dbReference type="PANTHER" id="PTHR43744:SF1">
    <property type="entry name" value="BINDING-PROTEIN-DEPENDENT TRANSPORT SYSTEMS INNER MEMBRANE COMPONENT"/>
    <property type="match status" value="1"/>
</dbReference>
<feature type="transmembrane region" description="Helical" evidence="7">
    <location>
        <begin position="131"/>
        <end position="153"/>
    </location>
</feature>
<keyword evidence="3" id="KW-1003">Cell membrane</keyword>
<dbReference type="Gene3D" id="1.10.3720.10">
    <property type="entry name" value="MetI-like"/>
    <property type="match status" value="1"/>
</dbReference>
<dbReference type="Proteomes" id="UP000193834">
    <property type="component" value="Unassembled WGS sequence"/>
</dbReference>
<protein>
    <submittedName>
        <fullName evidence="9">Carbohydrate ABC transporter membrane protein 2, CUT1 family</fullName>
    </submittedName>
</protein>
<evidence type="ECO:0000256" key="5">
    <source>
        <dbReference type="ARBA" id="ARBA00022989"/>
    </source>
</evidence>
<dbReference type="InterPro" id="IPR000515">
    <property type="entry name" value="MetI-like"/>
</dbReference>
<organism evidence="9 10">
    <name type="scientific">Paenibacillus aquistagni</name>
    <dbReference type="NCBI Taxonomy" id="1852522"/>
    <lineage>
        <taxon>Bacteria</taxon>
        <taxon>Bacillati</taxon>
        <taxon>Bacillota</taxon>
        <taxon>Bacilli</taxon>
        <taxon>Bacillales</taxon>
        <taxon>Paenibacillaceae</taxon>
        <taxon>Paenibacillus</taxon>
    </lineage>
</organism>
<reference evidence="9 10" key="1">
    <citation type="submission" date="2017-04" db="EMBL/GenBank/DDBJ databases">
        <authorList>
            <person name="Afonso C.L."/>
            <person name="Miller P.J."/>
            <person name="Scott M.A."/>
            <person name="Spackman E."/>
            <person name="Goraichik I."/>
            <person name="Dimitrov K.M."/>
            <person name="Suarez D.L."/>
            <person name="Swayne D.E."/>
        </authorList>
    </citation>
    <scope>NUCLEOTIDE SEQUENCE [LARGE SCALE GENOMIC DNA]</scope>
    <source>
        <strain evidence="9 10">11</strain>
    </source>
</reference>
<gene>
    <name evidence="9" type="ORF">SAMN06295960_0123</name>
</gene>
<feature type="transmembrane region" description="Helical" evidence="7">
    <location>
        <begin position="95"/>
        <end position="119"/>
    </location>
</feature>
<evidence type="ECO:0000313" key="10">
    <source>
        <dbReference type="Proteomes" id="UP000193834"/>
    </source>
</evidence>
<feature type="transmembrane region" description="Helical" evidence="7">
    <location>
        <begin position="165"/>
        <end position="185"/>
    </location>
</feature>
<keyword evidence="10" id="KW-1185">Reference proteome</keyword>
<dbReference type="Pfam" id="PF00528">
    <property type="entry name" value="BPD_transp_1"/>
    <property type="match status" value="1"/>
</dbReference>
<dbReference type="EMBL" id="FXAZ01000001">
    <property type="protein sequence ID" value="SMG09345.1"/>
    <property type="molecule type" value="Genomic_DNA"/>
</dbReference>
<evidence type="ECO:0000256" key="2">
    <source>
        <dbReference type="ARBA" id="ARBA00022448"/>
    </source>
</evidence>
<feature type="domain" description="ABC transmembrane type-1" evidence="8">
    <location>
        <begin position="96"/>
        <end position="288"/>
    </location>
</feature>
<dbReference type="OrthoDB" id="9771544at2"/>
<comment type="similarity">
    <text evidence="7">Belongs to the binding-protein-dependent transport system permease family.</text>
</comment>